<accession>A0AAN6UKX7</accession>
<evidence type="ECO:0000313" key="1">
    <source>
        <dbReference type="EMBL" id="KAK4134937.1"/>
    </source>
</evidence>
<keyword evidence="2" id="KW-1185">Reference proteome</keyword>
<organism evidence="1 2">
    <name type="scientific">Trichocladium antarcticum</name>
    <dbReference type="NCBI Taxonomy" id="1450529"/>
    <lineage>
        <taxon>Eukaryota</taxon>
        <taxon>Fungi</taxon>
        <taxon>Dikarya</taxon>
        <taxon>Ascomycota</taxon>
        <taxon>Pezizomycotina</taxon>
        <taxon>Sordariomycetes</taxon>
        <taxon>Sordariomycetidae</taxon>
        <taxon>Sordariales</taxon>
        <taxon>Chaetomiaceae</taxon>
        <taxon>Trichocladium</taxon>
    </lineage>
</organism>
<name>A0AAN6UKX7_9PEZI</name>
<dbReference type="AlphaFoldDB" id="A0AAN6UKX7"/>
<gene>
    <name evidence="1" type="ORF">BT67DRAFT_286912</name>
</gene>
<proteinExistence type="predicted"/>
<sequence length="263" mass="29807">MLCRHVSALKTPRWSCQRSEKCKYRASYRLEAVKVRASSQPAVRKRFLPVTVKLRLLAKVCWFAFFLCSWPAGRGGVHCRRRRCRSRHIAADTTTFIVAAAALFPPQNERMALGKRRQLEQLDVGIPVLCALEASRPKTQTDLFLRAAVLQSQEPYLSNPYDQPQQRVRVLRVETRSSHLPGNLLHPRSDLDSRPATALNPLETPFASPELRLSPVPDQIQNLTSELPPARSSNQRSPINNKSLTVCQSCRVSSFNAQFCSRY</sequence>
<reference evidence="1" key="1">
    <citation type="journal article" date="2023" name="Mol. Phylogenet. Evol.">
        <title>Genome-scale phylogeny and comparative genomics of the fungal order Sordariales.</title>
        <authorList>
            <person name="Hensen N."/>
            <person name="Bonometti L."/>
            <person name="Westerberg I."/>
            <person name="Brannstrom I.O."/>
            <person name="Guillou S."/>
            <person name="Cros-Aarteil S."/>
            <person name="Calhoun S."/>
            <person name="Haridas S."/>
            <person name="Kuo A."/>
            <person name="Mondo S."/>
            <person name="Pangilinan J."/>
            <person name="Riley R."/>
            <person name="LaButti K."/>
            <person name="Andreopoulos B."/>
            <person name="Lipzen A."/>
            <person name="Chen C."/>
            <person name="Yan M."/>
            <person name="Daum C."/>
            <person name="Ng V."/>
            <person name="Clum A."/>
            <person name="Steindorff A."/>
            <person name="Ohm R.A."/>
            <person name="Martin F."/>
            <person name="Silar P."/>
            <person name="Natvig D.O."/>
            <person name="Lalanne C."/>
            <person name="Gautier V."/>
            <person name="Ament-Velasquez S.L."/>
            <person name="Kruys A."/>
            <person name="Hutchinson M.I."/>
            <person name="Powell A.J."/>
            <person name="Barry K."/>
            <person name="Miller A.N."/>
            <person name="Grigoriev I.V."/>
            <person name="Debuchy R."/>
            <person name="Gladieux P."/>
            <person name="Hiltunen Thoren M."/>
            <person name="Johannesson H."/>
        </authorList>
    </citation>
    <scope>NUCLEOTIDE SEQUENCE</scope>
    <source>
        <strain evidence="1">CBS 123565</strain>
    </source>
</reference>
<comment type="caution">
    <text evidence="1">The sequence shown here is derived from an EMBL/GenBank/DDBJ whole genome shotgun (WGS) entry which is preliminary data.</text>
</comment>
<protein>
    <submittedName>
        <fullName evidence="1">Uncharacterized protein</fullName>
    </submittedName>
</protein>
<dbReference type="EMBL" id="MU853407">
    <property type="protein sequence ID" value="KAK4134937.1"/>
    <property type="molecule type" value="Genomic_DNA"/>
</dbReference>
<dbReference type="Proteomes" id="UP001304895">
    <property type="component" value="Unassembled WGS sequence"/>
</dbReference>
<evidence type="ECO:0000313" key="2">
    <source>
        <dbReference type="Proteomes" id="UP001304895"/>
    </source>
</evidence>
<reference evidence="1" key="2">
    <citation type="submission" date="2023-05" db="EMBL/GenBank/DDBJ databases">
        <authorList>
            <consortium name="Lawrence Berkeley National Laboratory"/>
            <person name="Steindorff A."/>
            <person name="Hensen N."/>
            <person name="Bonometti L."/>
            <person name="Westerberg I."/>
            <person name="Brannstrom I.O."/>
            <person name="Guillou S."/>
            <person name="Cros-Aarteil S."/>
            <person name="Calhoun S."/>
            <person name="Haridas S."/>
            <person name="Kuo A."/>
            <person name="Mondo S."/>
            <person name="Pangilinan J."/>
            <person name="Riley R."/>
            <person name="Labutti K."/>
            <person name="Andreopoulos B."/>
            <person name="Lipzen A."/>
            <person name="Chen C."/>
            <person name="Yanf M."/>
            <person name="Daum C."/>
            <person name="Ng V."/>
            <person name="Clum A."/>
            <person name="Ohm R."/>
            <person name="Martin F."/>
            <person name="Silar P."/>
            <person name="Natvig D."/>
            <person name="Lalanne C."/>
            <person name="Gautier V."/>
            <person name="Ament-Velasquez S.L."/>
            <person name="Kruys A."/>
            <person name="Hutchinson M.I."/>
            <person name="Powell A.J."/>
            <person name="Barry K."/>
            <person name="Miller A.N."/>
            <person name="Grigoriev I.V."/>
            <person name="Debuchy R."/>
            <person name="Gladieux P."/>
            <person name="Thoren M.H."/>
            <person name="Johannesson H."/>
        </authorList>
    </citation>
    <scope>NUCLEOTIDE SEQUENCE</scope>
    <source>
        <strain evidence="1">CBS 123565</strain>
    </source>
</reference>